<gene>
    <name evidence="3" type="ORF">QQX04_11160</name>
</gene>
<evidence type="ECO:0000256" key="1">
    <source>
        <dbReference type="SAM" id="MobiDB-lite"/>
    </source>
</evidence>
<feature type="domain" description="FMN-binding" evidence="2">
    <location>
        <begin position="107"/>
        <end position="184"/>
    </location>
</feature>
<evidence type="ECO:0000259" key="2">
    <source>
        <dbReference type="SMART" id="SM00900"/>
    </source>
</evidence>
<organism evidence="3 4">
    <name type="scientific">Demequina zhanjiangensis</name>
    <dbReference type="NCBI Taxonomy" id="3051659"/>
    <lineage>
        <taxon>Bacteria</taxon>
        <taxon>Bacillati</taxon>
        <taxon>Actinomycetota</taxon>
        <taxon>Actinomycetes</taxon>
        <taxon>Micrococcales</taxon>
        <taxon>Demequinaceae</taxon>
        <taxon>Demequina</taxon>
    </lineage>
</organism>
<comment type="caution">
    <text evidence="3">The sequence shown here is derived from an EMBL/GenBank/DDBJ whole genome shotgun (WGS) entry which is preliminary data.</text>
</comment>
<dbReference type="Proteomes" id="UP001172738">
    <property type="component" value="Unassembled WGS sequence"/>
</dbReference>
<protein>
    <submittedName>
        <fullName evidence="3">FMN-binding protein</fullName>
    </submittedName>
</protein>
<sequence>MKTSRAFAVGGAAAAILTAGWALTPKDAEATSFSASSSTGAASDQSSSATDGSASDSADASEGDASSSAEASAEASATTESSTSDMAADGAADSNDGTYTGSAVQTRYGVYQVEITVAGGQVTDVALVQEGANDRESQQIKSRSLPQLIQEVLSTQSSDISYISGASYTSDGFARSVADAFDQAGL</sequence>
<dbReference type="Pfam" id="PF04205">
    <property type="entry name" value="FMN_bind"/>
    <property type="match status" value="1"/>
</dbReference>
<accession>A0ABT8G327</accession>
<feature type="region of interest" description="Disordered" evidence="1">
    <location>
        <begin position="28"/>
        <end position="100"/>
    </location>
</feature>
<dbReference type="RefSeq" id="WP_301129187.1">
    <property type="nucleotide sequence ID" value="NZ_JAUHPV010000006.1"/>
</dbReference>
<reference evidence="3" key="1">
    <citation type="submission" date="2023-06" db="EMBL/GenBank/DDBJ databases">
        <title>SYSU T00b26.</title>
        <authorList>
            <person name="Gao L."/>
            <person name="Fang B.-Z."/>
            <person name="Li W.-J."/>
        </authorList>
    </citation>
    <scope>NUCLEOTIDE SEQUENCE</scope>
    <source>
        <strain evidence="3">SYSU T00b26</strain>
    </source>
</reference>
<dbReference type="SMART" id="SM00900">
    <property type="entry name" value="FMN_bind"/>
    <property type="match status" value="1"/>
</dbReference>
<evidence type="ECO:0000313" key="4">
    <source>
        <dbReference type="Proteomes" id="UP001172738"/>
    </source>
</evidence>
<feature type="compositionally biased region" description="Low complexity" evidence="1">
    <location>
        <begin position="30"/>
        <end position="89"/>
    </location>
</feature>
<evidence type="ECO:0000313" key="3">
    <source>
        <dbReference type="EMBL" id="MDN4473551.1"/>
    </source>
</evidence>
<dbReference type="Gene3D" id="3.90.1010.20">
    <property type="match status" value="1"/>
</dbReference>
<dbReference type="EMBL" id="JAUHPV010000006">
    <property type="protein sequence ID" value="MDN4473551.1"/>
    <property type="molecule type" value="Genomic_DNA"/>
</dbReference>
<name>A0ABT8G327_9MICO</name>
<dbReference type="InterPro" id="IPR007329">
    <property type="entry name" value="FMN-bd"/>
</dbReference>
<keyword evidence="4" id="KW-1185">Reference proteome</keyword>
<proteinExistence type="predicted"/>